<dbReference type="Proteomes" id="UP000694523">
    <property type="component" value="Unplaced"/>
</dbReference>
<evidence type="ECO:0000313" key="4">
    <source>
        <dbReference type="Ensembl" id="ENSNMLP00000040053.1"/>
    </source>
</evidence>
<evidence type="ECO:0000256" key="1">
    <source>
        <dbReference type="ARBA" id="ARBA00022845"/>
    </source>
</evidence>
<dbReference type="InterPro" id="IPR010920">
    <property type="entry name" value="LSM_dom_sf"/>
</dbReference>
<dbReference type="PANTHER" id="PTHR13586">
    <property type="entry name" value="SCD6 PROTEIN-RELATED"/>
    <property type="match status" value="1"/>
</dbReference>
<dbReference type="GO" id="GO:1990904">
    <property type="term" value="C:ribonucleoprotein complex"/>
    <property type="evidence" value="ECO:0007669"/>
    <property type="project" value="UniProtKB-KW"/>
</dbReference>
<dbReference type="GO" id="GO:0006417">
    <property type="term" value="P:regulation of translation"/>
    <property type="evidence" value="ECO:0007669"/>
    <property type="project" value="UniProtKB-KW"/>
</dbReference>
<evidence type="ECO:0000259" key="3">
    <source>
        <dbReference type="SMART" id="SM01271"/>
    </source>
</evidence>
<proteinExistence type="predicted"/>
<dbReference type="CDD" id="cd01736">
    <property type="entry name" value="LSm14_N"/>
    <property type="match status" value="1"/>
</dbReference>
<evidence type="ECO:0000313" key="5">
    <source>
        <dbReference type="Proteomes" id="UP000694523"/>
    </source>
</evidence>
<dbReference type="SMART" id="SM01271">
    <property type="entry name" value="LSM14"/>
    <property type="match status" value="1"/>
</dbReference>
<accession>A0A8C6UT09</accession>
<protein>
    <recommendedName>
        <fullName evidence="3">Lsm14-like N-terminal domain-containing protein</fullName>
    </recommendedName>
</protein>
<reference evidence="4" key="1">
    <citation type="submission" date="2025-08" db="UniProtKB">
        <authorList>
            <consortium name="Ensembl"/>
        </authorList>
    </citation>
    <scope>IDENTIFICATION</scope>
</reference>
<dbReference type="Ensembl" id="ENSNMLT00000044563.1">
    <property type="protein sequence ID" value="ENSNMLP00000040053.1"/>
    <property type="gene ID" value="ENSNMLG00000024649.1"/>
</dbReference>
<feature type="domain" description="Lsm14-like N-terminal" evidence="3">
    <location>
        <begin position="1"/>
        <end position="98"/>
    </location>
</feature>
<reference evidence="4" key="2">
    <citation type="submission" date="2025-09" db="UniProtKB">
        <authorList>
            <consortium name="Ensembl"/>
        </authorList>
    </citation>
    <scope>IDENTIFICATION</scope>
</reference>
<organism evidence="4 5">
    <name type="scientific">Neogobius melanostomus</name>
    <name type="common">round goby</name>
    <dbReference type="NCBI Taxonomy" id="47308"/>
    <lineage>
        <taxon>Eukaryota</taxon>
        <taxon>Metazoa</taxon>
        <taxon>Chordata</taxon>
        <taxon>Craniata</taxon>
        <taxon>Vertebrata</taxon>
        <taxon>Euteleostomi</taxon>
        <taxon>Actinopterygii</taxon>
        <taxon>Neopterygii</taxon>
        <taxon>Teleostei</taxon>
        <taxon>Neoteleostei</taxon>
        <taxon>Acanthomorphata</taxon>
        <taxon>Gobiaria</taxon>
        <taxon>Gobiiformes</taxon>
        <taxon>Gobioidei</taxon>
        <taxon>Gobiidae</taxon>
        <taxon>Benthophilinae</taxon>
        <taxon>Neogobiini</taxon>
        <taxon>Neogobius</taxon>
    </lineage>
</organism>
<sequence length="163" mass="18226">MNSAKPYLGCKIALISMAQNRYVGMLYTIDKVNSTVVLAKVKCYGTEDRPADRPTPPRNDVYEYITFRGSDIKDISLWEAPPSQHGLAPDPAILLVSVQVPVYHQFPSQSLHNEDYATALGIGKSAQISFKQTNYVLLCTVFLVSELEYLSFVSICERPDTIF</sequence>
<keyword evidence="1" id="KW-0810">Translation regulation</keyword>
<dbReference type="AlphaFoldDB" id="A0A8C6UT09"/>
<dbReference type="SUPFAM" id="SSF50182">
    <property type="entry name" value="Sm-like ribonucleoproteins"/>
    <property type="match status" value="1"/>
</dbReference>
<dbReference type="Gene3D" id="2.30.30.100">
    <property type="match status" value="1"/>
</dbReference>
<keyword evidence="2" id="KW-0687">Ribonucleoprotein</keyword>
<keyword evidence="5" id="KW-1185">Reference proteome</keyword>
<dbReference type="GO" id="GO:0003729">
    <property type="term" value="F:mRNA binding"/>
    <property type="evidence" value="ECO:0007669"/>
    <property type="project" value="TreeGrafter"/>
</dbReference>
<dbReference type="PANTHER" id="PTHR13586:SF1">
    <property type="entry name" value="PROTEIN LSM14 HOMOLOG B"/>
    <property type="match status" value="1"/>
</dbReference>
<evidence type="ECO:0000256" key="2">
    <source>
        <dbReference type="ARBA" id="ARBA00023274"/>
    </source>
</evidence>
<name>A0A8C6UT09_9GOBI</name>
<dbReference type="InterPro" id="IPR025609">
    <property type="entry name" value="Lsm14-like_N"/>
</dbReference>
<dbReference type="Pfam" id="PF12701">
    <property type="entry name" value="LSM14"/>
    <property type="match status" value="1"/>
</dbReference>